<evidence type="ECO:0000256" key="1">
    <source>
        <dbReference type="ARBA" id="ARBA00004429"/>
    </source>
</evidence>
<keyword evidence="3 9" id="KW-0813">Transport</keyword>
<protein>
    <recommendedName>
        <fullName evidence="9">Transport permease protein</fullName>
    </recommendedName>
</protein>
<evidence type="ECO:0000256" key="6">
    <source>
        <dbReference type="ARBA" id="ARBA00022692"/>
    </source>
</evidence>
<proteinExistence type="inferred from homology"/>
<name>A0A2M7QI11_9BACT</name>
<dbReference type="EMBL" id="PFLI01000186">
    <property type="protein sequence ID" value="PIY71571.1"/>
    <property type="molecule type" value="Genomic_DNA"/>
</dbReference>
<dbReference type="PROSITE" id="PS51012">
    <property type="entry name" value="ABC_TM2"/>
    <property type="match status" value="1"/>
</dbReference>
<feature type="transmembrane region" description="Helical" evidence="9">
    <location>
        <begin position="237"/>
        <end position="255"/>
    </location>
</feature>
<comment type="subcellular location">
    <subcellularLocation>
        <location evidence="1">Cell inner membrane</location>
        <topology evidence="1">Multi-pass membrane protein</topology>
    </subcellularLocation>
    <subcellularLocation>
        <location evidence="9">Cell membrane</location>
        <topology evidence="9">Multi-pass membrane protein</topology>
    </subcellularLocation>
</comment>
<dbReference type="PANTHER" id="PTHR30413:SF8">
    <property type="entry name" value="TRANSPORT PERMEASE PROTEIN"/>
    <property type="match status" value="1"/>
</dbReference>
<dbReference type="GO" id="GO:0140359">
    <property type="term" value="F:ABC-type transporter activity"/>
    <property type="evidence" value="ECO:0007669"/>
    <property type="project" value="InterPro"/>
</dbReference>
<dbReference type="InterPro" id="IPR047817">
    <property type="entry name" value="ABC2_TM_bact-type"/>
</dbReference>
<keyword evidence="7 9" id="KW-1133">Transmembrane helix</keyword>
<keyword evidence="6 9" id="KW-0812">Transmembrane</keyword>
<feature type="transmembrane region" description="Helical" evidence="9">
    <location>
        <begin position="180"/>
        <end position="199"/>
    </location>
</feature>
<comment type="similarity">
    <text evidence="2 9">Belongs to the ABC-2 integral membrane protein family.</text>
</comment>
<feature type="transmembrane region" description="Helical" evidence="9">
    <location>
        <begin position="145"/>
        <end position="168"/>
    </location>
</feature>
<comment type="caution">
    <text evidence="11">The sequence shown here is derived from an EMBL/GenBank/DDBJ whole genome shotgun (WGS) entry which is preliminary data.</text>
</comment>
<evidence type="ECO:0000256" key="3">
    <source>
        <dbReference type="ARBA" id="ARBA00022448"/>
    </source>
</evidence>
<keyword evidence="5" id="KW-0997">Cell inner membrane</keyword>
<dbReference type="Pfam" id="PF01061">
    <property type="entry name" value="ABC2_membrane"/>
    <property type="match status" value="1"/>
</dbReference>
<reference evidence="12" key="1">
    <citation type="submission" date="2017-09" db="EMBL/GenBank/DDBJ databases">
        <title>Depth-based differentiation of microbial function through sediment-hosted aquifers and enrichment of novel symbionts in the deep terrestrial subsurface.</title>
        <authorList>
            <person name="Probst A.J."/>
            <person name="Ladd B."/>
            <person name="Jarett J.K."/>
            <person name="Geller-Mcgrath D.E."/>
            <person name="Sieber C.M.K."/>
            <person name="Emerson J.B."/>
            <person name="Anantharaman K."/>
            <person name="Thomas B.C."/>
            <person name="Malmstrom R."/>
            <person name="Stieglmeier M."/>
            <person name="Klingl A."/>
            <person name="Woyke T."/>
            <person name="Ryan C.M."/>
            <person name="Banfield J.F."/>
        </authorList>
    </citation>
    <scope>NUCLEOTIDE SEQUENCE [LARGE SCALE GENOMIC DNA]</scope>
</reference>
<feature type="transmembrane region" description="Helical" evidence="9">
    <location>
        <begin position="64"/>
        <end position="85"/>
    </location>
</feature>
<dbReference type="GO" id="GO:0015920">
    <property type="term" value="P:lipopolysaccharide transport"/>
    <property type="evidence" value="ECO:0007669"/>
    <property type="project" value="TreeGrafter"/>
</dbReference>
<dbReference type="PANTHER" id="PTHR30413">
    <property type="entry name" value="INNER MEMBRANE TRANSPORT PERMEASE"/>
    <property type="match status" value="1"/>
</dbReference>
<evidence type="ECO:0000256" key="7">
    <source>
        <dbReference type="ARBA" id="ARBA00022989"/>
    </source>
</evidence>
<dbReference type="InterPro" id="IPR013525">
    <property type="entry name" value="ABC2_TM"/>
</dbReference>
<organism evidence="11 12">
    <name type="scientific">Candidatus Roizmanbacteria bacterium CG_4_10_14_0_8_um_filter_33_9</name>
    <dbReference type="NCBI Taxonomy" id="1974826"/>
    <lineage>
        <taxon>Bacteria</taxon>
        <taxon>Candidatus Roizmaniibacteriota</taxon>
    </lineage>
</organism>
<gene>
    <name evidence="11" type="ORF">COY87_05470</name>
</gene>
<dbReference type="Proteomes" id="UP000229401">
    <property type="component" value="Unassembled WGS sequence"/>
</dbReference>
<feature type="domain" description="ABC transmembrane type-2" evidence="10">
    <location>
        <begin position="38"/>
        <end position="258"/>
    </location>
</feature>
<dbReference type="GO" id="GO:0043190">
    <property type="term" value="C:ATP-binding cassette (ABC) transporter complex"/>
    <property type="evidence" value="ECO:0007669"/>
    <property type="project" value="InterPro"/>
</dbReference>
<evidence type="ECO:0000256" key="4">
    <source>
        <dbReference type="ARBA" id="ARBA00022475"/>
    </source>
</evidence>
<evidence type="ECO:0000313" key="12">
    <source>
        <dbReference type="Proteomes" id="UP000229401"/>
    </source>
</evidence>
<dbReference type="InterPro" id="IPR000412">
    <property type="entry name" value="ABC_2_transport"/>
</dbReference>
<evidence type="ECO:0000313" key="11">
    <source>
        <dbReference type="EMBL" id="PIY71571.1"/>
    </source>
</evidence>
<feature type="transmembrane region" description="Helical" evidence="9">
    <location>
        <begin position="37"/>
        <end position="58"/>
    </location>
</feature>
<feature type="transmembrane region" description="Helical" evidence="9">
    <location>
        <begin position="112"/>
        <end position="139"/>
    </location>
</feature>
<evidence type="ECO:0000256" key="9">
    <source>
        <dbReference type="RuleBase" id="RU361157"/>
    </source>
</evidence>
<sequence length="266" mass="30819">MQKVRKLVTNVILLWKYRELLWNLANREITQRYKQSVLGYAWVIINPLAQLLVMSFVFDKILHVPSLGVPFIIFLSVSLLPWNLFTQSLTSSSNALVGNSNLITKIYFPREILIYATVIAKIVDFIYSCIVLVIFLIIFKIPVTIYFLWLPLIFFIQMIFTLGIALLVSAFNLFYRDIQYLLNLILMIWMYLTPIMYPIEVIPARYRFIMSLNPMAVIVNAYRQVLLSNASPNTQSLSIAFLISISVFVVGFLVFKKLEGEFADYV</sequence>
<evidence type="ECO:0000256" key="8">
    <source>
        <dbReference type="ARBA" id="ARBA00023136"/>
    </source>
</evidence>
<accession>A0A2M7QI11</accession>
<evidence type="ECO:0000256" key="5">
    <source>
        <dbReference type="ARBA" id="ARBA00022519"/>
    </source>
</evidence>
<dbReference type="AlphaFoldDB" id="A0A2M7QI11"/>
<evidence type="ECO:0000256" key="2">
    <source>
        <dbReference type="ARBA" id="ARBA00007783"/>
    </source>
</evidence>
<dbReference type="PRINTS" id="PR00164">
    <property type="entry name" value="ABC2TRNSPORT"/>
</dbReference>
<keyword evidence="8 9" id="KW-0472">Membrane</keyword>
<keyword evidence="4 9" id="KW-1003">Cell membrane</keyword>
<evidence type="ECO:0000259" key="10">
    <source>
        <dbReference type="PROSITE" id="PS51012"/>
    </source>
</evidence>